<feature type="region of interest" description="Disordered" evidence="1">
    <location>
        <begin position="1"/>
        <end position="24"/>
    </location>
</feature>
<reference evidence="3" key="2">
    <citation type="journal article" date="2017" name="J. Anim. Genet.">
        <title>Multiple reference genome sequences of hot pepper reveal the massive evolution of plant disease resistance genes by retroduplication.</title>
        <authorList>
            <person name="Kim S."/>
            <person name="Park J."/>
            <person name="Yeom S.-I."/>
            <person name="Kim Y.-M."/>
            <person name="Seo E."/>
            <person name="Kim K.-T."/>
            <person name="Kim M.-S."/>
            <person name="Lee J.M."/>
            <person name="Cheong K."/>
            <person name="Shin H.-S."/>
            <person name="Kim S.-B."/>
            <person name="Han K."/>
            <person name="Lee J."/>
            <person name="Park M."/>
            <person name="Lee H.-A."/>
            <person name="Lee H.-Y."/>
            <person name="Lee Y."/>
            <person name="Oh S."/>
            <person name="Lee J.H."/>
            <person name="Choi E."/>
            <person name="Choi E."/>
            <person name="Lee S.E."/>
            <person name="Jeon J."/>
            <person name="Kim H."/>
            <person name="Choi G."/>
            <person name="Song H."/>
            <person name="Lee J."/>
            <person name="Lee S.-C."/>
            <person name="Kwon J.-K."/>
            <person name="Lee H.-Y."/>
            <person name="Koo N."/>
            <person name="Hong Y."/>
            <person name="Kim R.W."/>
            <person name="Kang W.-H."/>
            <person name="Huh J.H."/>
            <person name="Kang B.-C."/>
            <person name="Yang T.-J."/>
            <person name="Lee Y.-H."/>
            <person name="Bennetzen J.L."/>
            <person name="Choi D."/>
        </authorList>
    </citation>
    <scope>NUCLEOTIDE SEQUENCE [LARGE SCALE GENOMIC DNA]</scope>
    <source>
        <strain evidence="3">cv. PBC81</strain>
    </source>
</reference>
<gene>
    <name evidence="2" type="ORF">CQW23_28620</name>
</gene>
<name>A0A2G2VH41_CAPBA</name>
<dbReference type="Proteomes" id="UP000224567">
    <property type="component" value="Unassembled WGS sequence"/>
</dbReference>
<evidence type="ECO:0008006" key="4">
    <source>
        <dbReference type="Google" id="ProtNLM"/>
    </source>
</evidence>
<accession>A0A2G2VH41</accession>
<evidence type="ECO:0000256" key="1">
    <source>
        <dbReference type="SAM" id="MobiDB-lite"/>
    </source>
</evidence>
<protein>
    <recommendedName>
        <fullName evidence="4">Protein FAR1-RELATED SEQUENCE</fullName>
    </recommendedName>
</protein>
<proteinExistence type="predicted"/>
<evidence type="ECO:0000313" key="2">
    <source>
        <dbReference type="EMBL" id="PHT32283.1"/>
    </source>
</evidence>
<dbReference type="OrthoDB" id="1845384at2759"/>
<evidence type="ECO:0000313" key="3">
    <source>
        <dbReference type="Proteomes" id="UP000224567"/>
    </source>
</evidence>
<organism evidence="2 3">
    <name type="scientific">Capsicum baccatum</name>
    <name type="common">Peruvian pepper</name>
    <dbReference type="NCBI Taxonomy" id="33114"/>
    <lineage>
        <taxon>Eukaryota</taxon>
        <taxon>Viridiplantae</taxon>
        <taxon>Streptophyta</taxon>
        <taxon>Embryophyta</taxon>
        <taxon>Tracheophyta</taxon>
        <taxon>Spermatophyta</taxon>
        <taxon>Magnoliopsida</taxon>
        <taxon>eudicotyledons</taxon>
        <taxon>Gunneridae</taxon>
        <taxon>Pentapetalae</taxon>
        <taxon>asterids</taxon>
        <taxon>lamiids</taxon>
        <taxon>Solanales</taxon>
        <taxon>Solanaceae</taxon>
        <taxon>Solanoideae</taxon>
        <taxon>Capsiceae</taxon>
        <taxon>Capsicum</taxon>
    </lineage>
</organism>
<dbReference type="AlphaFoldDB" id="A0A2G2VH41"/>
<comment type="caution">
    <text evidence="2">The sequence shown here is derived from an EMBL/GenBank/DDBJ whole genome shotgun (WGS) entry which is preliminary data.</text>
</comment>
<reference evidence="2 3" key="1">
    <citation type="journal article" date="2017" name="Genome Biol.">
        <title>New reference genome sequences of hot pepper reveal the massive evolution of plant disease-resistance genes by retroduplication.</title>
        <authorList>
            <person name="Kim S."/>
            <person name="Park J."/>
            <person name="Yeom S.I."/>
            <person name="Kim Y.M."/>
            <person name="Seo E."/>
            <person name="Kim K.T."/>
            <person name="Kim M.S."/>
            <person name="Lee J.M."/>
            <person name="Cheong K."/>
            <person name="Shin H.S."/>
            <person name="Kim S.B."/>
            <person name="Han K."/>
            <person name="Lee J."/>
            <person name="Park M."/>
            <person name="Lee H.A."/>
            <person name="Lee H.Y."/>
            <person name="Lee Y."/>
            <person name="Oh S."/>
            <person name="Lee J.H."/>
            <person name="Choi E."/>
            <person name="Choi E."/>
            <person name="Lee S.E."/>
            <person name="Jeon J."/>
            <person name="Kim H."/>
            <person name="Choi G."/>
            <person name="Song H."/>
            <person name="Lee J."/>
            <person name="Lee S.C."/>
            <person name="Kwon J.K."/>
            <person name="Lee H.Y."/>
            <person name="Koo N."/>
            <person name="Hong Y."/>
            <person name="Kim R.W."/>
            <person name="Kang W.H."/>
            <person name="Huh J.H."/>
            <person name="Kang B.C."/>
            <person name="Yang T.J."/>
            <person name="Lee Y.H."/>
            <person name="Bennetzen J.L."/>
            <person name="Choi D."/>
        </authorList>
    </citation>
    <scope>NUCLEOTIDE SEQUENCE [LARGE SCALE GENOMIC DNA]</scope>
    <source>
        <strain evidence="3">cv. PBC81</strain>
    </source>
</reference>
<keyword evidence="3" id="KW-1185">Reference proteome</keyword>
<dbReference type="EMBL" id="MLFT02000012">
    <property type="protein sequence ID" value="PHT32283.1"/>
    <property type="molecule type" value="Genomic_DNA"/>
</dbReference>
<sequence length="165" mass="18132">MVNSSRSEEEGSSGGVEASPATGKGRRKVLVARGMEMGGAGAIVGLGWRWRGGFDSSSMRGGAEVWHSELRRKGRISAPTALGFTGHLVTVILEHNHELDPALSCFLPYHAKLSRTLKRSLIAHDIASLRPSKSIRLLKVEARGSKRMECTPKDRRNYILQEQRL</sequence>